<feature type="active site" evidence="4">
    <location>
        <position position="96"/>
    </location>
</feature>
<evidence type="ECO:0000313" key="8">
    <source>
        <dbReference type="Proteomes" id="UP000308092"/>
    </source>
</evidence>
<comment type="caution">
    <text evidence="7">The sequence shown here is derived from an EMBL/GenBank/DDBJ whole genome shotgun (WGS) entry which is preliminary data.</text>
</comment>
<feature type="binding site" evidence="5">
    <location>
        <position position="30"/>
    </location>
    <ligand>
        <name>substrate</name>
    </ligand>
</feature>
<dbReference type="GO" id="GO:0030411">
    <property type="term" value="F:scytalone dehydratase activity"/>
    <property type="evidence" value="ECO:0007669"/>
    <property type="project" value="InterPro"/>
</dbReference>
<dbReference type="AlphaFoldDB" id="A0A4S3JE76"/>
<organism evidence="7 8">
    <name type="scientific">Aspergillus tanneri</name>
    <dbReference type="NCBI Taxonomy" id="1220188"/>
    <lineage>
        <taxon>Eukaryota</taxon>
        <taxon>Fungi</taxon>
        <taxon>Dikarya</taxon>
        <taxon>Ascomycota</taxon>
        <taxon>Pezizomycotina</taxon>
        <taxon>Eurotiomycetes</taxon>
        <taxon>Eurotiomycetidae</taxon>
        <taxon>Eurotiales</taxon>
        <taxon>Aspergillaceae</taxon>
        <taxon>Aspergillus</taxon>
        <taxon>Aspergillus subgen. Circumdati</taxon>
    </lineage>
</organism>
<dbReference type="InterPro" id="IPR032710">
    <property type="entry name" value="NTF2-like_dom_sf"/>
</dbReference>
<dbReference type="Proteomes" id="UP000308092">
    <property type="component" value="Unassembled WGS sequence"/>
</dbReference>
<evidence type="ECO:0000259" key="6">
    <source>
        <dbReference type="Pfam" id="PF02982"/>
    </source>
</evidence>
<evidence type="ECO:0000256" key="5">
    <source>
        <dbReference type="PIRSR" id="PIRSR024851-51"/>
    </source>
</evidence>
<feature type="binding site" evidence="5">
    <location>
        <position position="36"/>
    </location>
    <ligand>
        <name>substrate</name>
    </ligand>
</feature>
<evidence type="ECO:0000256" key="4">
    <source>
        <dbReference type="PIRSR" id="PIRSR024851-50"/>
    </source>
</evidence>
<name>A0A4S3JE76_9EURO</name>
<evidence type="ECO:0000256" key="2">
    <source>
        <dbReference type="ARBA" id="ARBA00023239"/>
    </source>
</evidence>
<dbReference type="GO" id="GO:0006582">
    <property type="term" value="P:melanin metabolic process"/>
    <property type="evidence" value="ECO:0007669"/>
    <property type="project" value="InterPro"/>
</dbReference>
<feature type="active site" evidence="4">
    <location>
        <position position="71"/>
    </location>
</feature>
<dbReference type="InterPro" id="IPR049884">
    <property type="entry name" value="Scytalone_dh"/>
</dbReference>
<reference evidence="7 8" key="1">
    <citation type="submission" date="2019-03" db="EMBL/GenBank/DDBJ databases">
        <title>The genome sequence of a newly discovered highly antifungal drug resistant Aspergillus species, Aspergillus tanneri NIH 1004.</title>
        <authorList>
            <person name="Mounaud S."/>
            <person name="Singh I."/>
            <person name="Joardar V."/>
            <person name="Pakala S."/>
            <person name="Pakala S."/>
            <person name="Venepally P."/>
            <person name="Hoover J."/>
            <person name="Nierman W."/>
            <person name="Chung J."/>
            <person name="Losada L."/>
        </authorList>
    </citation>
    <scope>NUCLEOTIDE SEQUENCE [LARGE SCALE GENOMIC DNA]</scope>
    <source>
        <strain evidence="7 8">NIH1004</strain>
    </source>
</reference>
<gene>
    <name evidence="7" type="ORF">EYZ11_007079</name>
</gene>
<accession>A0A4S3JE76</accession>
<proteinExistence type="inferred from homology"/>
<keyword evidence="8" id="KW-1185">Reference proteome</keyword>
<protein>
    <recommendedName>
        <fullName evidence="6">Scytalone dehydratase-like domain-containing protein</fullName>
    </recommendedName>
</protein>
<dbReference type="SUPFAM" id="SSF54427">
    <property type="entry name" value="NTF2-like"/>
    <property type="match status" value="1"/>
</dbReference>
<evidence type="ECO:0000256" key="1">
    <source>
        <dbReference type="ARBA" id="ARBA00008584"/>
    </source>
</evidence>
<feature type="binding site" evidence="5">
    <location>
        <position position="39"/>
    </location>
    <ligand>
        <name>substrate</name>
    </ligand>
</feature>
<dbReference type="EMBL" id="SOSA01000264">
    <property type="protein sequence ID" value="THC93460.1"/>
    <property type="molecule type" value="Genomic_DNA"/>
</dbReference>
<dbReference type="PIRSF" id="PIRSF024851">
    <property type="entry name" value="SCD1"/>
    <property type="match status" value="1"/>
</dbReference>
<dbReference type="InterPro" id="IPR004235">
    <property type="entry name" value="Scytalone_dehydratase"/>
</dbReference>
<dbReference type="VEuPathDB" id="FungiDB:EYZ11_007079"/>
<evidence type="ECO:0000313" key="7">
    <source>
        <dbReference type="EMBL" id="THC93460.1"/>
    </source>
</evidence>
<dbReference type="Gene3D" id="3.10.450.50">
    <property type="match status" value="1"/>
</dbReference>
<evidence type="ECO:0000256" key="3">
    <source>
        <dbReference type="PIRNR" id="PIRNR024851"/>
    </source>
</evidence>
<dbReference type="Pfam" id="PF02982">
    <property type="entry name" value="Scytalone_dh"/>
    <property type="match status" value="1"/>
</dbReference>
<sequence length="165" mass="18897">MADLGSVVAAYRPAEITGCQAALFEWAESYDTKVDYRSFLDKIWEAMPAEQFIAMASDPKFLGNPLLRTQHFIGASRWEKVGDDEIIGRHQVRVPHQKYTDRTFTTVAVKGHSHGAGTMRYKKVEGVWKFAGLCPHARWFEYDYDKVFLDTKEHFNQPQNGVDHA</sequence>
<comment type="similarity">
    <text evidence="1 3">Belongs to the scytalone dehydratase family.</text>
</comment>
<dbReference type="STRING" id="1220188.A0A4S3JE76"/>
<keyword evidence="2 3" id="KW-0456">Lyase</keyword>
<feature type="domain" description="Scytalone dehydratase-like" evidence="6">
    <location>
        <begin position="18"/>
        <end position="154"/>
    </location>
</feature>